<gene>
    <name evidence="1" type="ORF">CUJ84_pRLN3000204</name>
</gene>
<proteinExistence type="predicted"/>
<organism evidence="1 2">
    <name type="scientific">Rhizobium leguminosarum</name>
    <dbReference type="NCBI Taxonomy" id="384"/>
    <lineage>
        <taxon>Bacteria</taxon>
        <taxon>Pseudomonadati</taxon>
        <taxon>Pseudomonadota</taxon>
        <taxon>Alphaproteobacteria</taxon>
        <taxon>Hyphomicrobiales</taxon>
        <taxon>Rhizobiaceae</taxon>
        <taxon>Rhizobium/Agrobacterium group</taxon>
        <taxon>Rhizobium</taxon>
    </lineage>
</organism>
<dbReference type="AlphaFoldDB" id="A0A2K9ZGE5"/>
<dbReference type="RefSeq" id="WP_245457655.1">
    <property type="nucleotide sequence ID" value="NZ_CP025015.1"/>
</dbReference>
<dbReference type="EMBL" id="CP025015">
    <property type="protein sequence ID" value="AUW47333.1"/>
    <property type="molecule type" value="Genomic_DNA"/>
</dbReference>
<dbReference type="Gene3D" id="3.40.50.1110">
    <property type="entry name" value="SGNH hydrolase"/>
    <property type="match status" value="1"/>
</dbReference>
<evidence type="ECO:0000313" key="2">
    <source>
        <dbReference type="Proteomes" id="UP000238523"/>
    </source>
</evidence>
<dbReference type="GO" id="GO:0016788">
    <property type="term" value="F:hydrolase activity, acting on ester bonds"/>
    <property type="evidence" value="ECO:0007669"/>
    <property type="project" value="UniProtKB-ARBA"/>
</dbReference>
<protein>
    <recommendedName>
        <fullName evidence="3">SGNH/GDSL hydrolase family protein</fullName>
    </recommendedName>
</protein>
<dbReference type="SUPFAM" id="SSF52266">
    <property type="entry name" value="SGNH hydrolase"/>
    <property type="match status" value="1"/>
</dbReference>
<keyword evidence="1" id="KW-0614">Plasmid</keyword>
<dbReference type="Proteomes" id="UP000238523">
    <property type="component" value="Plasmid pRLN3"/>
</dbReference>
<geneLocation type="plasmid" evidence="2">
    <name>prln3</name>
</geneLocation>
<reference evidence="1 2" key="1">
    <citation type="submission" date="2017-11" db="EMBL/GenBank/DDBJ databases">
        <title>Complete genome of Rhizobium leguminosarum Norway, an ineffective micro-symbiont.</title>
        <authorList>
            <person name="Hoffrichter A."/>
            <person name="Liang J."/>
            <person name="Brachmann A."/>
            <person name="Marin M."/>
        </authorList>
    </citation>
    <scope>NUCLEOTIDE SEQUENCE [LARGE SCALE GENOMIC DNA]</scope>
    <source>
        <strain evidence="1 2">Norway</strain>
        <plasmid evidence="2">Plasmid prln3</plasmid>
    </source>
</reference>
<evidence type="ECO:0008006" key="3">
    <source>
        <dbReference type="Google" id="ProtNLM"/>
    </source>
</evidence>
<accession>A0A2K9ZGE5</accession>
<sequence length="297" mass="32915">MSDIEDLNARQDLESRINRDIQLRTQIHMANVARMKAAQDAAAVVEADTIRKRVYLAQGDSWFDYPLTGNGFPFQDTDIIAQLRRFGSNPPTVLNLAHHGDAAIDEMSLPKQERMITALRNKDNWIGGKPDGILFSAGGNDIAGDQFCVFLDFNDGHSPGLNAYRFEKALGLVEACYLAMFALRDRHAPGVQVYGHAYDFPVPNGEHPSCAGPWLKPSLDFNNWSVAQGTKIVKTALTEFRNMLAKLANDPENRFTLIETQGTLKPEDWANELHPGVLGFGKMAKKFYSALTSSADT</sequence>
<evidence type="ECO:0000313" key="1">
    <source>
        <dbReference type="EMBL" id="AUW47333.1"/>
    </source>
</evidence>
<dbReference type="InterPro" id="IPR036514">
    <property type="entry name" value="SGNH_hydro_sf"/>
</dbReference>
<name>A0A2K9ZGE5_RHILE</name>